<dbReference type="Pfam" id="PF13520">
    <property type="entry name" value="AA_permease_2"/>
    <property type="match status" value="1"/>
</dbReference>
<evidence type="ECO:0000256" key="6">
    <source>
        <dbReference type="SAM" id="Phobius"/>
    </source>
</evidence>
<feature type="transmembrane region" description="Helical" evidence="6">
    <location>
        <begin position="327"/>
        <end position="346"/>
    </location>
</feature>
<feature type="transmembrane region" description="Helical" evidence="6">
    <location>
        <begin position="236"/>
        <end position="258"/>
    </location>
</feature>
<keyword evidence="8" id="KW-1185">Reference proteome</keyword>
<dbReference type="GO" id="GO:0015179">
    <property type="term" value="F:L-amino acid transmembrane transporter activity"/>
    <property type="evidence" value="ECO:0007669"/>
    <property type="project" value="TreeGrafter"/>
</dbReference>
<dbReference type="eggNOG" id="KOG1287">
    <property type="taxonomic scope" value="Eukaryota"/>
</dbReference>
<feature type="transmembrane region" description="Helical" evidence="6">
    <location>
        <begin position="77"/>
        <end position="101"/>
    </location>
</feature>
<dbReference type="OrthoDB" id="5982228at2759"/>
<dbReference type="RefSeq" id="XP_001225983.1">
    <property type="nucleotide sequence ID" value="XM_001225982.1"/>
</dbReference>
<evidence type="ECO:0000256" key="5">
    <source>
        <dbReference type="SAM" id="MobiDB-lite"/>
    </source>
</evidence>
<dbReference type="AlphaFoldDB" id="Q2GUM7"/>
<name>Q2GUM7_CHAGB</name>
<dbReference type="PANTHER" id="PTHR11785">
    <property type="entry name" value="AMINO ACID TRANSPORTER"/>
    <property type="match status" value="1"/>
</dbReference>
<dbReference type="GeneID" id="4393899"/>
<gene>
    <name evidence="7" type="ORF">CHGG_08327</name>
</gene>
<evidence type="ECO:0000313" key="7">
    <source>
        <dbReference type="EMBL" id="EAQ87074.1"/>
    </source>
</evidence>
<feature type="transmembrane region" description="Helical" evidence="6">
    <location>
        <begin position="162"/>
        <end position="183"/>
    </location>
</feature>
<dbReference type="Proteomes" id="UP000001056">
    <property type="component" value="Unassembled WGS sequence"/>
</dbReference>
<reference evidence="8" key="1">
    <citation type="journal article" date="2015" name="Genome Announc.">
        <title>Draft genome sequence of the cellulolytic fungus Chaetomium globosum.</title>
        <authorList>
            <person name="Cuomo C.A."/>
            <person name="Untereiner W.A."/>
            <person name="Ma L.-J."/>
            <person name="Grabherr M."/>
            <person name="Birren B.W."/>
        </authorList>
    </citation>
    <scope>NUCLEOTIDE SEQUENCE [LARGE SCALE GENOMIC DNA]</scope>
    <source>
        <strain evidence="8">ATCC 6205 / CBS 148.51 / DSM 1962 / NBRC 6347 / NRRL 1970</strain>
    </source>
</reference>
<dbReference type="InParanoid" id="Q2GUM7"/>
<evidence type="ECO:0000256" key="4">
    <source>
        <dbReference type="ARBA" id="ARBA00023136"/>
    </source>
</evidence>
<feature type="region of interest" description="Disordered" evidence="5">
    <location>
        <begin position="1"/>
        <end position="29"/>
    </location>
</feature>
<dbReference type="Gene3D" id="1.20.1740.10">
    <property type="entry name" value="Amino acid/polyamine transporter I"/>
    <property type="match status" value="1"/>
</dbReference>
<feature type="transmembrane region" description="Helical" evidence="6">
    <location>
        <begin position="45"/>
        <end position="65"/>
    </location>
</feature>
<dbReference type="PIRSF" id="PIRSF006060">
    <property type="entry name" value="AA_transporter"/>
    <property type="match status" value="1"/>
</dbReference>
<evidence type="ECO:0000256" key="2">
    <source>
        <dbReference type="ARBA" id="ARBA00022692"/>
    </source>
</evidence>
<dbReference type="OMA" id="VWLEFAC"/>
<dbReference type="STRING" id="306901.Q2GUM7"/>
<accession>Q2GUM7</accession>
<dbReference type="HOGENOM" id="CLU_013661_5_0_1"/>
<sequence length="405" mass="43770">MLKALTPQATAAKKGDNNDSELASSDDHDAQVGQLRQAQDAKRQIGVVSATFLVVNRVIGTGIFATPGSILALSGSVGLSLFMWLAGAIIALAGTAVYLEFGTAIPQNGGEKNYLEYVYRRPKFLVTGLYTGYVVLLGWASGNSVIFGEYILHAAQIEVDRWNQRGIGIACITAAFLIHGTALKWGIRLQNFLGAIKVIIILIIVITGWVALAGHLKLPEERRPHNFTNAFEGTTGSAYGVVTALYNVIWSFVGFSNANYSLSERHTPPCVPLRLPAPMAIETISILYMLVNVAYFAAVPKEEILEARRLVAASLFRNVFGGTAERALSVFVALSAFGNVLSVIFSQGRLVQELGREGILPFSRIWASNRPFNAPTRPASSNIGLFPSLSCLLPHPGDAYDFILK</sequence>
<dbReference type="VEuPathDB" id="FungiDB:CHGG_08327"/>
<keyword evidence="4 6" id="KW-0472">Membrane</keyword>
<dbReference type="EMBL" id="CH408033">
    <property type="protein sequence ID" value="EAQ87074.1"/>
    <property type="molecule type" value="Genomic_DNA"/>
</dbReference>
<protein>
    <recommendedName>
        <fullName evidence="9">Amino acid permease/ SLC12A domain-containing protein</fullName>
    </recommendedName>
</protein>
<keyword evidence="3 6" id="KW-1133">Transmembrane helix</keyword>
<organism evidence="7 8">
    <name type="scientific">Chaetomium globosum (strain ATCC 6205 / CBS 148.51 / DSM 1962 / NBRC 6347 / NRRL 1970)</name>
    <name type="common">Soil fungus</name>
    <dbReference type="NCBI Taxonomy" id="306901"/>
    <lineage>
        <taxon>Eukaryota</taxon>
        <taxon>Fungi</taxon>
        <taxon>Dikarya</taxon>
        <taxon>Ascomycota</taxon>
        <taxon>Pezizomycotina</taxon>
        <taxon>Sordariomycetes</taxon>
        <taxon>Sordariomycetidae</taxon>
        <taxon>Sordariales</taxon>
        <taxon>Chaetomiaceae</taxon>
        <taxon>Chaetomium</taxon>
    </lineage>
</organism>
<evidence type="ECO:0000256" key="1">
    <source>
        <dbReference type="ARBA" id="ARBA00004141"/>
    </source>
</evidence>
<evidence type="ECO:0000313" key="8">
    <source>
        <dbReference type="Proteomes" id="UP000001056"/>
    </source>
</evidence>
<feature type="transmembrane region" description="Helical" evidence="6">
    <location>
        <begin position="195"/>
        <end position="216"/>
    </location>
</feature>
<comment type="subcellular location">
    <subcellularLocation>
        <location evidence="1">Membrane</location>
        <topology evidence="1">Multi-pass membrane protein</topology>
    </subcellularLocation>
</comment>
<dbReference type="InterPro" id="IPR050598">
    <property type="entry name" value="AminoAcid_Transporter"/>
</dbReference>
<dbReference type="InterPro" id="IPR002293">
    <property type="entry name" value="AA/rel_permease1"/>
</dbReference>
<evidence type="ECO:0008006" key="9">
    <source>
        <dbReference type="Google" id="ProtNLM"/>
    </source>
</evidence>
<dbReference type="FunCoup" id="Q2GUM7">
    <property type="interactions" value="262"/>
</dbReference>
<proteinExistence type="predicted"/>
<feature type="transmembrane region" description="Helical" evidence="6">
    <location>
        <begin position="279"/>
        <end position="298"/>
    </location>
</feature>
<keyword evidence="2 6" id="KW-0812">Transmembrane</keyword>
<evidence type="ECO:0000256" key="3">
    <source>
        <dbReference type="ARBA" id="ARBA00022989"/>
    </source>
</evidence>
<feature type="transmembrane region" description="Helical" evidence="6">
    <location>
        <begin position="122"/>
        <end position="142"/>
    </location>
</feature>
<dbReference type="GO" id="GO:0016020">
    <property type="term" value="C:membrane"/>
    <property type="evidence" value="ECO:0007669"/>
    <property type="project" value="UniProtKB-SubCell"/>
</dbReference>
<dbReference type="PANTHER" id="PTHR11785:SF498">
    <property type="entry name" value="HIGH-AFFINITY METHIONINE PERMEASE"/>
    <property type="match status" value="1"/>
</dbReference>